<feature type="signal peptide" evidence="1">
    <location>
        <begin position="1"/>
        <end position="20"/>
    </location>
</feature>
<dbReference type="Proteomes" id="UP001163156">
    <property type="component" value="Chromosome"/>
</dbReference>
<sequence>MKKHLLLLGFFLILAGSSQAQRDDDRYDREKLESARVAFITTRLDLTPEQAEKFWPIYNAFNESRGKQLHEMSKLGRTKDLNLSEAEAKSRISKKFGIQRQLILDEEKLVKDLSDILSYNQIIQLNEVSRDFARHIWKRRREDNKE</sequence>
<accession>A0ABY6MLI1</accession>
<dbReference type="EMBL" id="CP110226">
    <property type="protein sequence ID" value="UZD23242.1"/>
    <property type="molecule type" value="Genomic_DNA"/>
</dbReference>
<gene>
    <name evidence="2" type="ORF">OM944_01870</name>
</gene>
<keyword evidence="3" id="KW-1185">Reference proteome</keyword>
<reference evidence="2" key="1">
    <citation type="submission" date="2022-10" db="EMBL/GenBank/DDBJ databases">
        <title>Algoriphagus sp. a novel bacteria isolate from halophytes salicornia europaea.</title>
        <authorList>
            <person name="Peng Y."/>
            <person name="Jiang L."/>
            <person name="Lee J."/>
        </authorList>
    </citation>
    <scope>NUCLEOTIDE SEQUENCE</scope>
    <source>
        <strain evidence="2">TR-M5</strain>
    </source>
</reference>
<evidence type="ECO:0000256" key="1">
    <source>
        <dbReference type="SAM" id="SignalP"/>
    </source>
</evidence>
<evidence type="ECO:0000313" key="2">
    <source>
        <dbReference type="EMBL" id="UZD23242.1"/>
    </source>
</evidence>
<dbReference type="RefSeq" id="WP_264809781.1">
    <property type="nucleotide sequence ID" value="NZ_CP110226.1"/>
</dbReference>
<organism evidence="2 3">
    <name type="scientific">Algoriphagus halophytocola</name>
    <dbReference type="NCBI Taxonomy" id="2991499"/>
    <lineage>
        <taxon>Bacteria</taxon>
        <taxon>Pseudomonadati</taxon>
        <taxon>Bacteroidota</taxon>
        <taxon>Cytophagia</taxon>
        <taxon>Cytophagales</taxon>
        <taxon>Cyclobacteriaceae</taxon>
        <taxon>Algoriphagus</taxon>
    </lineage>
</organism>
<evidence type="ECO:0008006" key="4">
    <source>
        <dbReference type="Google" id="ProtNLM"/>
    </source>
</evidence>
<proteinExistence type="predicted"/>
<keyword evidence="1" id="KW-0732">Signal</keyword>
<protein>
    <recommendedName>
        <fullName evidence="4">Sensor of ECF-type sigma factor</fullName>
    </recommendedName>
</protein>
<evidence type="ECO:0000313" key="3">
    <source>
        <dbReference type="Proteomes" id="UP001163156"/>
    </source>
</evidence>
<name>A0ABY6MLI1_9BACT</name>
<feature type="chain" id="PRO_5047076511" description="Sensor of ECF-type sigma factor" evidence="1">
    <location>
        <begin position="21"/>
        <end position="146"/>
    </location>
</feature>